<reference evidence="2" key="1">
    <citation type="submission" date="2016-10" db="EMBL/GenBank/DDBJ databases">
        <authorList>
            <person name="de Groot N.N."/>
        </authorList>
    </citation>
    <scope>NUCLEOTIDE SEQUENCE [LARGE SCALE GENOMIC DNA]</scope>
    <source>
        <strain evidence="2">CGMCC 1.10697</strain>
    </source>
</reference>
<protein>
    <submittedName>
        <fullName evidence="2">Uncharacterized protein</fullName>
    </submittedName>
</protein>
<accession>A0A1I0WFC1</accession>
<sequence length="115" mass="11805">MTQPLAVPIPGVDGGSEHVIVFAPDIDSLALWVDDVLVAGLSEGAAKQIDHIADGLADNTQTIGIALPAIDGDGHFMLAFNVPADQLAVYDRDGDTPLAAVTKAHSAIAHLSGRS</sequence>
<dbReference type="Proteomes" id="UP000233565">
    <property type="component" value="Unassembled WGS sequence"/>
</dbReference>
<evidence type="ECO:0000313" key="1">
    <source>
        <dbReference type="EMBL" id="PKH37864.1"/>
    </source>
</evidence>
<dbReference type="EMBL" id="FOKC01000001">
    <property type="protein sequence ID" value="SFA86860.1"/>
    <property type="molecule type" value="Genomic_DNA"/>
</dbReference>
<proteinExistence type="predicted"/>
<dbReference type="STRING" id="748909.SAMN05192575_101931"/>
<dbReference type="EMBL" id="PJBV01000035">
    <property type="protein sequence ID" value="PKH37864.1"/>
    <property type="molecule type" value="Genomic_DNA"/>
</dbReference>
<dbReference type="Proteomes" id="UP000199113">
    <property type="component" value="Unassembled WGS sequence"/>
</dbReference>
<name>A0A1I0WFC1_9ACTN</name>
<keyword evidence="4" id="KW-1185">Reference proteome</keyword>
<evidence type="ECO:0000313" key="2">
    <source>
        <dbReference type="EMBL" id="SFA86860.1"/>
    </source>
</evidence>
<reference evidence="1 4" key="2">
    <citation type="submission" date="2017-12" db="EMBL/GenBank/DDBJ databases">
        <title>Pharmacopeia of the Arctic Ocean.</title>
        <authorList>
            <person name="Collins E."/>
            <person name="Ducluzeau A.-L."/>
        </authorList>
    </citation>
    <scope>NUCLEOTIDE SEQUENCE [LARGE SCALE GENOMIC DNA]</scope>
    <source>
        <strain evidence="1 4">DSM 23325</strain>
    </source>
</reference>
<organism evidence="2 3">
    <name type="scientific">Nocardioides alpinus</name>
    <dbReference type="NCBI Taxonomy" id="748909"/>
    <lineage>
        <taxon>Bacteria</taxon>
        <taxon>Bacillati</taxon>
        <taxon>Actinomycetota</taxon>
        <taxon>Actinomycetes</taxon>
        <taxon>Propionibacteriales</taxon>
        <taxon>Nocardioidaceae</taxon>
        <taxon>Nocardioides</taxon>
    </lineage>
</organism>
<gene>
    <name evidence="1" type="ORF">CXG46_20980</name>
    <name evidence="2" type="ORF">SAMN05192575_101931</name>
</gene>
<evidence type="ECO:0000313" key="3">
    <source>
        <dbReference type="Proteomes" id="UP000199113"/>
    </source>
</evidence>
<dbReference type="AlphaFoldDB" id="A0A1I0WFC1"/>
<dbReference type="RefSeq" id="WP_091194848.1">
    <property type="nucleotide sequence ID" value="NZ_FOKC01000001.1"/>
</dbReference>
<evidence type="ECO:0000313" key="4">
    <source>
        <dbReference type="Proteomes" id="UP000233565"/>
    </source>
</evidence>